<feature type="transmembrane region" description="Helical" evidence="9">
    <location>
        <begin position="308"/>
        <end position="327"/>
    </location>
</feature>
<evidence type="ECO:0000256" key="4">
    <source>
        <dbReference type="ARBA" id="ARBA00022741"/>
    </source>
</evidence>
<name>A0A5B8XW54_9DELT</name>
<dbReference type="PROSITE" id="PS50005">
    <property type="entry name" value="TPR"/>
    <property type="match status" value="1"/>
</dbReference>
<evidence type="ECO:0000256" key="6">
    <source>
        <dbReference type="ARBA" id="ARBA00022840"/>
    </source>
</evidence>
<dbReference type="PANTHER" id="PTHR43289:SF6">
    <property type="entry name" value="SERINE_THREONINE-PROTEIN KINASE NEKL-3"/>
    <property type="match status" value="1"/>
</dbReference>
<keyword evidence="6 8" id="KW-0067">ATP-binding</keyword>
<dbReference type="Gene3D" id="1.10.510.10">
    <property type="entry name" value="Transferase(Phosphotransferase) domain 1"/>
    <property type="match status" value="1"/>
</dbReference>
<keyword evidence="9" id="KW-1133">Transmembrane helix</keyword>
<dbReference type="FunFam" id="1.10.510.10:FF:000021">
    <property type="entry name" value="Serine/threonine protein kinase"/>
    <property type="match status" value="1"/>
</dbReference>
<gene>
    <name evidence="11" type="ORF">FRD01_20920</name>
</gene>
<evidence type="ECO:0000256" key="8">
    <source>
        <dbReference type="PROSITE-ProRule" id="PRU10141"/>
    </source>
</evidence>
<keyword evidence="2 11" id="KW-0723">Serine/threonine-protein kinase</keyword>
<evidence type="ECO:0000256" key="9">
    <source>
        <dbReference type="SAM" id="Phobius"/>
    </source>
</evidence>
<dbReference type="KEGG" id="bbae:FRD01_20920"/>
<proteinExistence type="predicted"/>
<evidence type="ECO:0000256" key="2">
    <source>
        <dbReference type="ARBA" id="ARBA00022527"/>
    </source>
</evidence>
<dbReference type="InterPro" id="IPR011009">
    <property type="entry name" value="Kinase-like_dom_sf"/>
</dbReference>
<dbReference type="GO" id="GO:0005524">
    <property type="term" value="F:ATP binding"/>
    <property type="evidence" value="ECO:0007669"/>
    <property type="project" value="UniProtKB-UniRule"/>
</dbReference>
<feature type="repeat" description="TPR" evidence="7">
    <location>
        <begin position="391"/>
        <end position="424"/>
    </location>
</feature>
<dbReference type="PANTHER" id="PTHR43289">
    <property type="entry name" value="MITOGEN-ACTIVATED PROTEIN KINASE KINASE KINASE 20-RELATED"/>
    <property type="match status" value="1"/>
</dbReference>
<dbReference type="InterPro" id="IPR008271">
    <property type="entry name" value="Ser/Thr_kinase_AS"/>
</dbReference>
<evidence type="ECO:0000256" key="3">
    <source>
        <dbReference type="ARBA" id="ARBA00022679"/>
    </source>
</evidence>
<dbReference type="SMART" id="SM00220">
    <property type="entry name" value="S_TKc"/>
    <property type="match status" value="1"/>
</dbReference>
<keyword evidence="12" id="KW-1185">Reference proteome</keyword>
<feature type="binding site" evidence="8">
    <location>
        <position position="47"/>
    </location>
    <ligand>
        <name>ATP</name>
        <dbReference type="ChEBI" id="CHEBI:30616"/>
    </ligand>
</feature>
<dbReference type="Pfam" id="PF00069">
    <property type="entry name" value="Pkinase"/>
    <property type="match status" value="1"/>
</dbReference>
<feature type="domain" description="Protein kinase" evidence="10">
    <location>
        <begin position="18"/>
        <end position="284"/>
    </location>
</feature>
<reference evidence="11 12" key="1">
    <citation type="submission" date="2019-08" db="EMBL/GenBank/DDBJ databases">
        <authorList>
            <person name="Liang Q."/>
        </authorList>
    </citation>
    <scope>NUCLEOTIDE SEQUENCE [LARGE SCALE GENOMIC DNA]</scope>
    <source>
        <strain evidence="11 12">V1718</strain>
    </source>
</reference>
<evidence type="ECO:0000259" key="10">
    <source>
        <dbReference type="PROSITE" id="PS50011"/>
    </source>
</evidence>
<dbReference type="EC" id="2.7.11.1" evidence="1"/>
<dbReference type="CDD" id="cd14014">
    <property type="entry name" value="STKc_PknB_like"/>
    <property type="match status" value="1"/>
</dbReference>
<evidence type="ECO:0000256" key="5">
    <source>
        <dbReference type="ARBA" id="ARBA00022777"/>
    </source>
</evidence>
<dbReference type="PROSITE" id="PS00108">
    <property type="entry name" value="PROTEIN_KINASE_ST"/>
    <property type="match status" value="1"/>
</dbReference>
<sequence length="571" mass="64915">MSSTKVKNLVGQVLANRYRILEPLGSGTMGSVFKAEHIHMKKTVAVKVLHATHVKDPEVVERFQREAQAAANIEHPNICSASDFGAQGDTYFLVMEFLNGRPLHDILKEEESFTELRTLHLIKQICAGLERAHEMGVVHRDLKPENVMIVQREQDPDFVKITDFGVAQVRLFKDAARLTQAGVVYGSPLYMSPEQAGGKEVDHRADLYSVGIMMYEMLTGKMPFYAKSLTVVLNMHISDPPPPFRVANPQKLIDLELEEITMRLLAKRKEERFQTASELYDALIRVERRLLGTDKPVQKKEQQGVGRALFVSAVLVLSAVLLVWALGQLDINKITQGSETTEQSPGELLAAERKQLEDSPEFQTVQTRIHEDIKAGLQDLDDWTLENAQNAHAHFLNGSLHAVHDEWDHAFVSFAEAIKLDPRYRTDRELLDHVMRRFEVTRDEQAAEAQAFLNEHIQRDALSRLAALAEHHQLKKIRVRALTHMEDTGLFQELEEWNQLTIRLRHAIECEENRKYIVRIGELGDSRALAALQRFNAMPRNRCDGEDCWGCLREDLRLAIARLKGEEAPAD</sequence>
<keyword evidence="7" id="KW-0802">TPR repeat</keyword>
<dbReference type="GO" id="GO:0004674">
    <property type="term" value="F:protein serine/threonine kinase activity"/>
    <property type="evidence" value="ECO:0007669"/>
    <property type="project" value="UniProtKB-KW"/>
</dbReference>
<dbReference type="RefSeq" id="WP_146962887.1">
    <property type="nucleotide sequence ID" value="NZ_CP042467.1"/>
</dbReference>
<evidence type="ECO:0000313" key="12">
    <source>
        <dbReference type="Proteomes" id="UP000321595"/>
    </source>
</evidence>
<protein>
    <recommendedName>
        <fullName evidence="1">non-specific serine/threonine protein kinase</fullName>
        <ecNumber evidence="1">2.7.11.1</ecNumber>
    </recommendedName>
</protein>
<keyword evidence="9" id="KW-0472">Membrane</keyword>
<keyword evidence="3" id="KW-0808">Transferase</keyword>
<dbReference type="OrthoDB" id="5508284at2"/>
<evidence type="ECO:0000256" key="7">
    <source>
        <dbReference type="PROSITE-ProRule" id="PRU00339"/>
    </source>
</evidence>
<dbReference type="InterPro" id="IPR019734">
    <property type="entry name" value="TPR_rpt"/>
</dbReference>
<keyword evidence="5 11" id="KW-0418">Kinase</keyword>
<dbReference type="PROSITE" id="PS00107">
    <property type="entry name" value="PROTEIN_KINASE_ATP"/>
    <property type="match status" value="1"/>
</dbReference>
<dbReference type="PROSITE" id="PS50011">
    <property type="entry name" value="PROTEIN_KINASE_DOM"/>
    <property type="match status" value="1"/>
</dbReference>
<accession>A0A5B8XW54</accession>
<keyword evidence="9" id="KW-0812">Transmembrane</keyword>
<evidence type="ECO:0000313" key="11">
    <source>
        <dbReference type="EMBL" id="QED29654.1"/>
    </source>
</evidence>
<dbReference type="Proteomes" id="UP000321595">
    <property type="component" value="Chromosome"/>
</dbReference>
<dbReference type="EMBL" id="CP042467">
    <property type="protein sequence ID" value="QED29654.1"/>
    <property type="molecule type" value="Genomic_DNA"/>
</dbReference>
<dbReference type="InterPro" id="IPR017441">
    <property type="entry name" value="Protein_kinase_ATP_BS"/>
</dbReference>
<dbReference type="InterPro" id="IPR000719">
    <property type="entry name" value="Prot_kinase_dom"/>
</dbReference>
<evidence type="ECO:0000256" key="1">
    <source>
        <dbReference type="ARBA" id="ARBA00012513"/>
    </source>
</evidence>
<organism evidence="11 12">
    <name type="scientific">Microvenator marinus</name>
    <dbReference type="NCBI Taxonomy" id="2600177"/>
    <lineage>
        <taxon>Bacteria</taxon>
        <taxon>Deltaproteobacteria</taxon>
        <taxon>Bradymonadales</taxon>
        <taxon>Microvenatoraceae</taxon>
        <taxon>Microvenator</taxon>
    </lineage>
</organism>
<dbReference type="SUPFAM" id="SSF56112">
    <property type="entry name" value="Protein kinase-like (PK-like)"/>
    <property type="match status" value="1"/>
</dbReference>
<dbReference type="AlphaFoldDB" id="A0A5B8XW54"/>
<keyword evidence="4 8" id="KW-0547">Nucleotide-binding</keyword>
<dbReference type="Gene3D" id="3.30.200.20">
    <property type="entry name" value="Phosphorylase Kinase, domain 1"/>
    <property type="match status" value="1"/>
</dbReference>